<evidence type="ECO:0000313" key="2">
    <source>
        <dbReference type="Proteomes" id="UP000561011"/>
    </source>
</evidence>
<dbReference type="Proteomes" id="UP000561011">
    <property type="component" value="Unassembled WGS sequence"/>
</dbReference>
<dbReference type="RefSeq" id="WP_179914411.1">
    <property type="nucleotide sequence ID" value="NZ_JACBYE010000060.1"/>
</dbReference>
<evidence type="ECO:0008006" key="3">
    <source>
        <dbReference type="Google" id="ProtNLM"/>
    </source>
</evidence>
<sequence length="189" mass="20855">MSRLTELLTPRLPEGFAVPEPLDRAWSWMEQQGWVADRPNGYFVTPYAGTRQLGAVFSAQESLDGWFEPGDPGFDQLVPIAQISGDGGTGAVWIDGDQVRFVALGSDGDTYLLADSPVDFLRLIAVGYHEISSWDLGEEPEDEDAVEAHAAFRAWVEAELDTDVPSLWPAADPDPFEEWVGRMQAERQG</sequence>
<proteinExistence type="predicted"/>
<keyword evidence="2" id="KW-1185">Reference proteome</keyword>
<gene>
    <name evidence="1" type="ORF">HZZ10_16925</name>
</gene>
<organism evidence="1 2">
    <name type="scientific">Sanguibacter inulinus</name>
    <dbReference type="NCBI Taxonomy" id="60922"/>
    <lineage>
        <taxon>Bacteria</taxon>
        <taxon>Bacillati</taxon>
        <taxon>Actinomycetota</taxon>
        <taxon>Actinomycetes</taxon>
        <taxon>Micrococcales</taxon>
        <taxon>Sanguibacteraceae</taxon>
        <taxon>Sanguibacter</taxon>
    </lineage>
</organism>
<dbReference type="AlphaFoldDB" id="A0A853EXM1"/>
<comment type="caution">
    <text evidence="1">The sequence shown here is derived from an EMBL/GenBank/DDBJ whole genome shotgun (WGS) entry which is preliminary data.</text>
</comment>
<name>A0A853EXM1_9MICO</name>
<reference evidence="1 2" key="1">
    <citation type="submission" date="2020-07" db="EMBL/GenBank/DDBJ databases">
        <title>MOT database genomes.</title>
        <authorList>
            <person name="Joseph S."/>
            <person name="Aduse-Opoku J."/>
            <person name="Hashim A."/>
            <person name="Wade W."/>
            <person name="Curtis M."/>
        </authorList>
    </citation>
    <scope>NUCLEOTIDE SEQUENCE [LARGE SCALE GENOMIC DNA]</scope>
    <source>
        <strain evidence="1 2">DSM 100099</strain>
    </source>
</reference>
<dbReference type="EMBL" id="JACBYE010000060">
    <property type="protein sequence ID" value="NYS95201.1"/>
    <property type="molecule type" value="Genomic_DNA"/>
</dbReference>
<protein>
    <recommendedName>
        <fullName evidence="3">SMI1/KNR4 family protein</fullName>
    </recommendedName>
</protein>
<accession>A0A853EXM1</accession>
<evidence type="ECO:0000313" key="1">
    <source>
        <dbReference type="EMBL" id="NYS95201.1"/>
    </source>
</evidence>